<dbReference type="KEGG" id="mng:MNEG_6966"/>
<reference evidence="2 3" key="1">
    <citation type="journal article" date="2013" name="BMC Genomics">
        <title>Reconstruction of the lipid metabolism for the microalga Monoraphidium neglectum from its genome sequence reveals characteristics suitable for biofuel production.</title>
        <authorList>
            <person name="Bogen C."/>
            <person name="Al-Dilaimi A."/>
            <person name="Albersmeier A."/>
            <person name="Wichmann J."/>
            <person name="Grundmann M."/>
            <person name="Rupp O."/>
            <person name="Lauersen K.J."/>
            <person name="Blifernez-Klassen O."/>
            <person name="Kalinowski J."/>
            <person name="Goesmann A."/>
            <person name="Mussgnug J.H."/>
            <person name="Kruse O."/>
        </authorList>
    </citation>
    <scope>NUCLEOTIDE SEQUENCE [LARGE SCALE GENOMIC DNA]</scope>
    <source>
        <strain evidence="2 3">SAG 48.87</strain>
    </source>
</reference>
<organism evidence="2 3">
    <name type="scientific">Monoraphidium neglectum</name>
    <dbReference type="NCBI Taxonomy" id="145388"/>
    <lineage>
        <taxon>Eukaryota</taxon>
        <taxon>Viridiplantae</taxon>
        <taxon>Chlorophyta</taxon>
        <taxon>core chlorophytes</taxon>
        <taxon>Chlorophyceae</taxon>
        <taxon>CS clade</taxon>
        <taxon>Sphaeropleales</taxon>
        <taxon>Selenastraceae</taxon>
        <taxon>Monoraphidium</taxon>
    </lineage>
</organism>
<evidence type="ECO:0000256" key="1">
    <source>
        <dbReference type="SAM" id="MobiDB-lite"/>
    </source>
</evidence>
<dbReference type="AlphaFoldDB" id="A0A0D2JPC3"/>
<proteinExistence type="predicted"/>
<dbReference type="Proteomes" id="UP000054498">
    <property type="component" value="Unassembled WGS sequence"/>
</dbReference>
<keyword evidence="3" id="KW-1185">Reference proteome</keyword>
<evidence type="ECO:0000313" key="2">
    <source>
        <dbReference type="EMBL" id="KIZ00993.1"/>
    </source>
</evidence>
<gene>
    <name evidence="2" type="ORF">MNEG_6966</name>
</gene>
<feature type="region of interest" description="Disordered" evidence="1">
    <location>
        <begin position="44"/>
        <end position="78"/>
    </location>
</feature>
<dbReference type="RefSeq" id="XP_013900012.1">
    <property type="nucleotide sequence ID" value="XM_014044558.1"/>
</dbReference>
<name>A0A0D2JPC3_9CHLO</name>
<accession>A0A0D2JPC3</accession>
<evidence type="ECO:0000313" key="3">
    <source>
        <dbReference type="Proteomes" id="UP000054498"/>
    </source>
</evidence>
<protein>
    <submittedName>
        <fullName evidence="2">Uncharacterized protein</fullName>
    </submittedName>
</protein>
<dbReference type="EMBL" id="KK101408">
    <property type="protein sequence ID" value="KIZ00993.1"/>
    <property type="molecule type" value="Genomic_DNA"/>
</dbReference>
<sequence>MGSAGSTGNRPTAYEQLTAVKGQWTITMEATKGDDKTVFAPQASAMTSEPAASGAGQRRAACAASRTGPSTVFLKKPQ</sequence>
<dbReference type="GeneID" id="25739842"/>